<dbReference type="Gene3D" id="3.40.50.300">
    <property type="entry name" value="P-loop containing nucleotide triphosphate hydrolases"/>
    <property type="match status" value="2"/>
</dbReference>
<evidence type="ECO:0000313" key="3">
    <source>
        <dbReference type="Proteomes" id="UP000279995"/>
    </source>
</evidence>
<dbReference type="SUPFAM" id="SSF52540">
    <property type="entry name" value="P-loop containing nucleoside triphosphate hydrolases"/>
    <property type="match status" value="1"/>
</dbReference>
<gene>
    <name evidence="2" type="ORF">D9T18_13480</name>
</gene>
<accession>A0AAD0XD25</accession>
<dbReference type="InterPro" id="IPR027785">
    <property type="entry name" value="UvrD-like_helicase_C"/>
</dbReference>
<evidence type="ECO:0000259" key="1">
    <source>
        <dbReference type="SMART" id="SM00382"/>
    </source>
</evidence>
<dbReference type="InterPro" id="IPR003593">
    <property type="entry name" value="AAA+_ATPase"/>
</dbReference>
<proteinExistence type="predicted"/>
<sequence length="899" mass="103143">MGSVRDQIHSAERAICNNISQLAGQRDLLSQNILSQLRNLVEGVAVLFHSNNLNSDFLYDKVNPALAHIGGRGKLNFLNKFHKLLQISVSHYTVEGDSSERLMLKYYEYLHRIRALIKSEKNIDILSNLECFPVDLDPSLREYHEKIASVIEEIGMFQGSTANSERYYIHRKRPFFCFGRIYYEVTFYRATNKANKFDRIIAFTNFDIADKHAAMLTLHQDNIKVLGQFMPITIIRKWSVSIRPCELKNFSKILDLDIDTRTNSFEYQHLMNYLSNSSTSLLDFVASPELHYMSERAKALSSGEFPQIFLALDKARGFILNNYSGHNVIRYLLLRMNNQIIKAQHSRDSCYLLSNLNLKFGCNPFDKMPFCTSLIGHNPRFSDVAECIELHGREHELFAKKIKNNVEQSGVLYTPISELSDYGDINTLITNYNKELYYKHMDRQLCLDKGHVFVQKYEEETASIINHLQDSTVGGIAGYTQAVEQWLTTIPKFIDDPTKVSALKSLFSLSKVALIYGAAGTGKSTMIHHIAQYFNDKSKLFLAHTNPAIDNLKRRVSAQNSTFRTISKQARGGSAEEFDVLIIDECSTVSNADLLKVLQHTSYKLLVLVGDSYQIESIQFGNWFTIAPSFIPNLSVFELKTPFRTDNEELLKFWGKVRESSNDLAEIMVKNNYSTDLDSSLFENYSEDEIILCLNYDGLYGINNINRFLQSGNQGARFYWRESTYKIGDPVLFSDSERFRPVIYNNLKGWIVNISQAPGWIQFDIRLDRDLNEFDVSYCYDLTWVSESIVRFTIFDSPHSSDDDDDTLNTTVPFQVAYAVSIHKAQGLEYSSVKIVITDANEDDISHSIFYTAITRAMDRLKIFWTPETQQKVLNKLTRKASHKDAILITGRKNLKRLN</sequence>
<name>A0AAD0XD25_9GAMM</name>
<reference evidence="2 3" key="1">
    <citation type="submission" date="2018-10" db="EMBL/GenBank/DDBJ databases">
        <title>Complete Genome Sequence and Transcriptomic Profiles of a Marine Bacterium, Pseudoalteromonas agarivorans Hao 2018.</title>
        <authorList>
            <person name="Hao L."/>
        </authorList>
    </citation>
    <scope>NUCLEOTIDE SEQUENCE [LARGE SCALE GENOMIC DNA]</scope>
    <source>
        <strain evidence="2 3">Hao 2018</strain>
    </source>
</reference>
<evidence type="ECO:0000313" key="2">
    <source>
        <dbReference type="EMBL" id="AYM87627.1"/>
    </source>
</evidence>
<dbReference type="RefSeq" id="WP_121637962.1">
    <property type="nucleotide sequence ID" value="NZ_CP033065.1"/>
</dbReference>
<dbReference type="EMBL" id="CP033065">
    <property type="protein sequence ID" value="AYM87627.1"/>
    <property type="molecule type" value="Genomic_DNA"/>
</dbReference>
<dbReference type="Pfam" id="PF13538">
    <property type="entry name" value="UvrD_C_2"/>
    <property type="match status" value="1"/>
</dbReference>
<dbReference type="CDD" id="cd18809">
    <property type="entry name" value="SF1_C_RecD"/>
    <property type="match status" value="1"/>
</dbReference>
<protein>
    <submittedName>
        <fullName evidence="2">AAA family ATPase</fullName>
    </submittedName>
</protein>
<dbReference type="InterPro" id="IPR027417">
    <property type="entry name" value="P-loop_NTPase"/>
</dbReference>
<dbReference type="AlphaFoldDB" id="A0AAD0XD25"/>
<dbReference type="Proteomes" id="UP000279995">
    <property type="component" value="Chromosome I"/>
</dbReference>
<feature type="domain" description="AAA+ ATPase" evidence="1">
    <location>
        <begin position="509"/>
        <end position="697"/>
    </location>
</feature>
<dbReference type="SMART" id="SM00382">
    <property type="entry name" value="AAA"/>
    <property type="match status" value="1"/>
</dbReference>
<organism evidence="2 3">
    <name type="scientific">Pseudoalteromonas agarivorans</name>
    <dbReference type="NCBI Taxonomy" id="176102"/>
    <lineage>
        <taxon>Bacteria</taxon>
        <taxon>Pseudomonadati</taxon>
        <taxon>Pseudomonadota</taxon>
        <taxon>Gammaproteobacteria</taxon>
        <taxon>Alteromonadales</taxon>
        <taxon>Pseudoalteromonadaceae</taxon>
        <taxon>Pseudoalteromonas</taxon>
    </lineage>
</organism>
<dbReference type="Pfam" id="PF13604">
    <property type="entry name" value="AAA_30"/>
    <property type="match status" value="1"/>
</dbReference>